<dbReference type="FunFam" id="3.40.50.720:FF:000924">
    <property type="entry name" value="GDP-mannose 4,6 dehydratase"/>
    <property type="match status" value="1"/>
</dbReference>
<dbReference type="Gene3D" id="3.40.50.720">
    <property type="entry name" value="NAD(P)-binding Rossmann-like Domain"/>
    <property type="match status" value="1"/>
</dbReference>
<dbReference type="EMBL" id="LAZR01007558">
    <property type="protein sequence ID" value="KKM84495.1"/>
    <property type="molecule type" value="Genomic_DNA"/>
</dbReference>
<accession>A0A0F9N6Y1</accession>
<dbReference type="InterPro" id="IPR006368">
    <property type="entry name" value="GDP_Man_deHydtase"/>
</dbReference>
<gene>
    <name evidence="6" type="ORF">LCGC14_1298550</name>
</gene>
<proteinExistence type="inferred from homology"/>
<dbReference type="EC" id="4.2.1.47" evidence="3"/>
<evidence type="ECO:0000256" key="2">
    <source>
        <dbReference type="ARBA" id="ARBA00009263"/>
    </source>
</evidence>
<comment type="cofactor">
    <cofactor evidence="1">
        <name>NADP(+)</name>
        <dbReference type="ChEBI" id="CHEBI:58349"/>
    </cofactor>
</comment>
<dbReference type="CDD" id="cd05260">
    <property type="entry name" value="GDP_MD_SDR_e"/>
    <property type="match status" value="1"/>
</dbReference>
<dbReference type="InterPro" id="IPR036291">
    <property type="entry name" value="NAD(P)-bd_dom_sf"/>
</dbReference>
<sequence>MKKALITGINGQDGSYLAELLLDKGYEVHGLVRRDAMEDPEHRLTNITNIIKRVKLHVGAIDNHLSMYKTIALVKPDECYHLASSSFVSYNFEDEASLVANNFMASHALLAAIKELVPECRVYFAGSSEMFGDAKASPQNELTPFNPRSVYGISKLAAFHLARNYREHHKLFVAAGILYNHESPRRGHQFVTRKITTTVAKIYLGMADRLELGNIEAQRDWGFAPDYVKAMHMMLQLDKPEDFVISTGVTHSVKDFLIKAFSVVDLDYKSYTHTKAEHFRPGEAITLCGDASKAHKILNWTPKVALDQIIEQMVFSDIEYLRNYR</sequence>
<name>A0A0F9N6Y1_9ZZZZ</name>
<evidence type="ECO:0000256" key="1">
    <source>
        <dbReference type="ARBA" id="ARBA00001937"/>
    </source>
</evidence>
<evidence type="ECO:0000259" key="5">
    <source>
        <dbReference type="Pfam" id="PF16363"/>
    </source>
</evidence>
<keyword evidence="4" id="KW-0456">Lyase</keyword>
<dbReference type="SUPFAM" id="SSF51735">
    <property type="entry name" value="NAD(P)-binding Rossmann-fold domains"/>
    <property type="match status" value="1"/>
</dbReference>
<dbReference type="InterPro" id="IPR016040">
    <property type="entry name" value="NAD(P)-bd_dom"/>
</dbReference>
<comment type="caution">
    <text evidence="6">The sequence shown here is derived from an EMBL/GenBank/DDBJ whole genome shotgun (WGS) entry which is preliminary data.</text>
</comment>
<dbReference type="PANTHER" id="PTHR43715">
    <property type="entry name" value="GDP-MANNOSE 4,6-DEHYDRATASE"/>
    <property type="match status" value="1"/>
</dbReference>
<dbReference type="Pfam" id="PF16363">
    <property type="entry name" value="GDP_Man_Dehyd"/>
    <property type="match status" value="1"/>
</dbReference>
<evidence type="ECO:0000256" key="4">
    <source>
        <dbReference type="ARBA" id="ARBA00023239"/>
    </source>
</evidence>
<dbReference type="GO" id="GO:0042351">
    <property type="term" value="P:'de novo' GDP-L-fucose biosynthetic process"/>
    <property type="evidence" value="ECO:0007669"/>
    <property type="project" value="TreeGrafter"/>
</dbReference>
<dbReference type="AlphaFoldDB" id="A0A0F9N6Y1"/>
<dbReference type="GO" id="GO:0008446">
    <property type="term" value="F:GDP-mannose 4,6-dehydratase activity"/>
    <property type="evidence" value="ECO:0007669"/>
    <property type="project" value="UniProtKB-EC"/>
</dbReference>
<feature type="domain" description="NAD(P)-binding" evidence="5">
    <location>
        <begin position="5"/>
        <end position="313"/>
    </location>
</feature>
<dbReference type="PANTHER" id="PTHR43715:SF1">
    <property type="entry name" value="GDP-MANNOSE 4,6 DEHYDRATASE"/>
    <property type="match status" value="1"/>
</dbReference>
<comment type="similarity">
    <text evidence="2">Belongs to the NAD(P)-dependent epimerase/dehydratase family. GDP-mannose 4,6-dehydratase subfamily.</text>
</comment>
<reference evidence="6" key="1">
    <citation type="journal article" date="2015" name="Nature">
        <title>Complex archaea that bridge the gap between prokaryotes and eukaryotes.</title>
        <authorList>
            <person name="Spang A."/>
            <person name="Saw J.H."/>
            <person name="Jorgensen S.L."/>
            <person name="Zaremba-Niedzwiedzka K."/>
            <person name="Martijn J."/>
            <person name="Lind A.E."/>
            <person name="van Eijk R."/>
            <person name="Schleper C."/>
            <person name="Guy L."/>
            <person name="Ettema T.J."/>
        </authorList>
    </citation>
    <scope>NUCLEOTIDE SEQUENCE</scope>
</reference>
<dbReference type="Gene3D" id="3.90.25.10">
    <property type="entry name" value="UDP-galactose 4-epimerase, domain 1"/>
    <property type="match status" value="1"/>
</dbReference>
<evidence type="ECO:0000256" key="3">
    <source>
        <dbReference type="ARBA" id="ARBA00011989"/>
    </source>
</evidence>
<evidence type="ECO:0000313" key="6">
    <source>
        <dbReference type="EMBL" id="KKM84495.1"/>
    </source>
</evidence>
<protein>
    <recommendedName>
        <fullName evidence="3">GDP-mannose 4,6-dehydratase</fullName>
        <ecNumber evidence="3">4.2.1.47</ecNumber>
    </recommendedName>
</protein>
<organism evidence="6">
    <name type="scientific">marine sediment metagenome</name>
    <dbReference type="NCBI Taxonomy" id="412755"/>
    <lineage>
        <taxon>unclassified sequences</taxon>
        <taxon>metagenomes</taxon>
        <taxon>ecological metagenomes</taxon>
    </lineage>
</organism>